<dbReference type="EC" id="3.1.1.3" evidence="6"/>
<accession>A0A5J5EVY8</accession>
<dbReference type="GO" id="GO:0046461">
    <property type="term" value="P:neutral lipid catabolic process"/>
    <property type="evidence" value="ECO:0007669"/>
    <property type="project" value="TreeGrafter"/>
</dbReference>
<keyword evidence="16" id="KW-0325">Glycoprotein</keyword>
<dbReference type="FunFam" id="3.40.50.1820:FF:000129">
    <property type="entry name" value="Autophagy related lipase Atg15, putative"/>
    <property type="match status" value="1"/>
</dbReference>
<dbReference type="OrthoDB" id="58570at2759"/>
<evidence type="ECO:0000256" key="9">
    <source>
        <dbReference type="ARBA" id="ARBA00022801"/>
    </source>
</evidence>
<evidence type="ECO:0000256" key="2">
    <source>
        <dbReference type="ARBA" id="ARBA00004270"/>
    </source>
</evidence>
<organism evidence="21 22">
    <name type="scientific">Sphaerosporella brunnea</name>
    <dbReference type="NCBI Taxonomy" id="1250544"/>
    <lineage>
        <taxon>Eukaryota</taxon>
        <taxon>Fungi</taxon>
        <taxon>Dikarya</taxon>
        <taxon>Ascomycota</taxon>
        <taxon>Pezizomycotina</taxon>
        <taxon>Pezizomycetes</taxon>
        <taxon>Pezizales</taxon>
        <taxon>Pyronemataceae</taxon>
        <taxon>Sphaerosporella</taxon>
    </lineage>
</organism>
<protein>
    <recommendedName>
        <fullName evidence="6">triacylglycerol lipase</fullName>
        <ecNumber evidence="6">3.1.1.3</ecNumber>
    </recommendedName>
    <alternativeName>
        <fullName evidence="18">Autophagy-related protein 15</fullName>
    </alternativeName>
</protein>
<evidence type="ECO:0000256" key="12">
    <source>
        <dbReference type="ARBA" id="ARBA00022989"/>
    </source>
</evidence>
<evidence type="ECO:0000256" key="16">
    <source>
        <dbReference type="ARBA" id="ARBA00023180"/>
    </source>
</evidence>
<dbReference type="CDD" id="cd00519">
    <property type="entry name" value="Lipase_3"/>
    <property type="match status" value="1"/>
</dbReference>
<comment type="similarity">
    <text evidence="4">Belongs to the AB hydrolase superfamily. Lipase family.</text>
</comment>
<evidence type="ECO:0000313" key="21">
    <source>
        <dbReference type="EMBL" id="KAA8904858.1"/>
    </source>
</evidence>
<dbReference type="PANTHER" id="PTHR47175:SF2">
    <property type="entry name" value="LIPASE ATG15-RELATED"/>
    <property type="match status" value="1"/>
</dbReference>
<dbReference type="Gene3D" id="3.40.50.1820">
    <property type="entry name" value="alpha/beta hydrolase"/>
    <property type="match status" value="1"/>
</dbReference>
<comment type="catalytic activity">
    <reaction evidence="1">
        <text>a triacylglycerol + H2O = a diacylglycerol + a fatty acid + H(+)</text>
        <dbReference type="Rhea" id="RHEA:12044"/>
        <dbReference type="ChEBI" id="CHEBI:15377"/>
        <dbReference type="ChEBI" id="CHEBI:15378"/>
        <dbReference type="ChEBI" id="CHEBI:17855"/>
        <dbReference type="ChEBI" id="CHEBI:18035"/>
        <dbReference type="ChEBI" id="CHEBI:28868"/>
        <dbReference type="EC" id="3.1.1.3"/>
    </reaction>
</comment>
<dbReference type="GO" id="GO:0034496">
    <property type="term" value="P:multivesicular body membrane disassembly"/>
    <property type="evidence" value="ECO:0007669"/>
    <property type="project" value="TreeGrafter"/>
</dbReference>
<feature type="domain" description="Fungal lipase-type" evidence="20">
    <location>
        <begin position="306"/>
        <end position="331"/>
    </location>
</feature>
<dbReference type="GO" id="GO:0005775">
    <property type="term" value="C:vacuolar lumen"/>
    <property type="evidence" value="ECO:0007669"/>
    <property type="project" value="TreeGrafter"/>
</dbReference>
<dbReference type="GO" id="GO:0006660">
    <property type="term" value="P:phosphatidylserine catabolic process"/>
    <property type="evidence" value="ECO:0007669"/>
    <property type="project" value="TreeGrafter"/>
</dbReference>
<keyword evidence="9 21" id="KW-0378">Hydrolase</keyword>
<feature type="signal peptide" evidence="19">
    <location>
        <begin position="1"/>
        <end position="37"/>
    </location>
</feature>
<evidence type="ECO:0000256" key="13">
    <source>
        <dbReference type="ARBA" id="ARBA00023006"/>
    </source>
</evidence>
<evidence type="ECO:0000256" key="17">
    <source>
        <dbReference type="ARBA" id="ARBA00024663"/>
    </source>
</evidence>
<evidence type="ECO:0000256" key="7">
    <source>
        <dbReference type="ARBA" id="ARBA00022692"/>
    </source>
</evidence>
<gene>
    <name evidence="21" type="ORF">FN846DRAFT_813211</name>
</gene>
<evidence type="ECO:0000313" key="22">
    <source>
        <dbReference type="Proteomes" id="UP000326924"/>
    </source>
</evidence>
<dbReference type="GO" id="GO:0004806">
    <property type="term" value="F:triacylglycerol lipase activity"/>
    <property type="evidence" value="ECO:0007669"/>
    <property type="project" value="UniProtKB-EC"/>
</dbReference>
<keyword evidence="15" id="KW-0472">Membrane</keyword>
<dbReference type="Pfam" id="PF01764">
    <property type="entry name" value="Lipase_3"/>
    <property type="match status" value="1"/>
</dbReference>
<dbReference type="SUPFAM" id="SSF53474">
    <property type="entry name" value="alpha/beta-Hydrolases"/>
    <property type="match status" value="1"/>
</dbReference>
<evidence type="ECO:0000259" key="20">
    <source>
        <dbReference type="Pfam" id="PF01764"/>
    </source>
</evidence>
<dbReference type="FunCoup" id="A0A5J5EVY8">
    <property type="interactions" value="46"/>
</dbReference>
<evidence type="ECO:0000256" key="10">
    <source>
        <dbReference type="ARBA" id="ARBA00022963"/>
    </source>
</evidence>
<dbReference type="GO" id="GO:0032585">
    <property type="term" value="C:multivesicular body membrane"/>
    <property type="evidence" value="ECO:0007669"/>
    <property type="project" value="UniProtKB-SubCell"/>
</dbReference>
<dbReference type="InterPro" id="IPR002921">
    <property type="entry name" value="Fungal_lipase-type"/>
</dbReference>
<evidence type="ECO:0000256" key="5">
    <source>
        <dbReference type="ARBA" id="ARBA00011137"/>
    </source>
</evidence>
<dbReference type="EMBL" id="VXIS01000103">
    <property type="protein sequence ID" value="KAA8904858.1"/>
    <property type="molecule type" value="Genomic_DNA"/>
</dbReference>
<comment type="subunit">
    <text evidence="5">Binds to both phosphatidylinositol (PI) and phosphatidylinositol 3,5-bisphosphate (PIP2).</text>
</comment>
<comment type="function">
    <text evidence="17">Lipase which is essential for lysis of subvacuolar cytoplasm to vacuole targeted bodies and intravacuolar autophagic bodies. Involved in the lysis of intravacuolar multivesicular body (MVB) vesicles. The intravacuolar membrane disintegration by ATG15 is critical to life span extension.</text>
</comment>
<reference evidence="21 22" key="1">
    <citation type="submission" date="2019-09" db="EMBL/GenBank/DDBJ databases">
        <title>Draft genome of the ectomycorrhizal ascomycete Sphaerosporella brunnea.</title>
        <authorList>
            <consortium name="DOE Joint Genome Institute"/>
            <person name="Benucci G.M."/>
            <person name="Marozzi G."/>
            <person name="Antonielli L."/>
            <person name="Sanchez S."/>
            <person name="Marco P."/>
            <person name="Wang X."/>
            <person name="Falini L.B."/>
            <person name="Barry K."/>
            <person name="Haridas S."/>
            <person name="Lipzen A."/>
            <person name="Labutti K."/>
            <person name="Grigoriev I.V."/>
            <person name="Murat C."/>
            <person name="Martin F."/>
            <person name="Albertini E."/>
            <person name="Donnini D."/>
            <person name="Bonito G."/>
        </authorList>
    </citation>
    <scope>NUCLEOTIDE SEQUENCE [LARGE SCALE GENOMIC DNA]</scope>
    <source>
        <strain evidence="21 22">Sb_GMNB300</strain>
    </source>
</reference>
<dbReference type="Proteomes" id="UP000326924">
    <property type="component" value="Unassembled WGS sequence"/>
</dbReference>
<evidence type="ECO:0000256" key="14">
    <source>
        <dbReference type="ARBA" id="ARBA00023098"/>
    </source>
</evidence>
<keyword evidence="14" id="KW-0443">Lipid metabolism</keyword>
<name>A0A5J5EVY8_9PEZI</name>
<evidence type="ECO:0000256" key="15">
    <source>
        <dbReference type="ARBA" id="ARBA00023136"/>
    </source>
</evidence>
<dbReference type="GO" id="GO:0034727">
    <property type="term" value="P:piecemeal microautophagy of the nucleus"/>
    <property type="evidence" value="ECO:0007669"/>
    <property type="project" value="TreeGrafter"/>
</dbReference>
<evidence type="ECO:0000256" key="18">
    <source>
        <dbReference type="ARBA" id="ARBA00029828"/>
    </source>
</evidence>
<keyword evidence="13" id="KW-0072">Autophagy</keyword>
<comment type="subcellular location">
    <subcellularLocation>
        <location evidence="3">Endosome</location>
        <location evidence="3">Multivesicular body membrane</location>
        <topology evidence="3">Single-pass type II membrane protein</topology>
    </subcellularLocation>
    <subcellularLocation>
        <location evidence="2">Prevacuolar compartment membrane</location>
        <topology evidence="2">Single-pass type II membrane protein</topology>
    </subcellularLocation>
</comment>
<comment type="caution">
    <text evidence="21">The sequence shown here is derived from an EMBL/GenBank/DDBJ whole genome shotgun (WGS) entry which is preliminary data.</text>
</comment>
<keyword evidence="12" id="KW-1133">Transmembrane helix</keyword>
<evidence type="ECO:0000256" key="3">
    <source>
        <dbReference type="ARBA" id="ARBA00004343"/>
    </source>
</evidence>
<dbReference type="InterPro" id="IPR050805">
    <property type="entry name" value="ATG15_Lipase"/>
</dbReference>
<evidence type="ECO:0000256" key="4">
    <source>
        <dbReference type="ARBA" id="ARBA00010701"/>
    </source>
</evidence>
<keyword evidence="22" id="KW-1185">Reference proteome</keyword>
<evidence type="ECO:0000256" key="6">
    <source>
        <dbReference type="ARBA" id="ARBA00013279"/>
    </source>
</evidence>
<evidence type="ECO:0000256" key="8">
    <source>
        <dbReference type="ARBA" id="ARBA00022753"/>
    </source>
</evidence>
<dbReference type="InParanoid" id="A0A5J5EVY8"/>
<sequence length="644" mass="69358">MAPSHHSWLSCDSAAKISAKLLLSFLALSPLVATADARLVVDTNVQPGDVLAPGPFLPGGGGRKSSGGGLHEFVRSLRHIMIHGTYEYPELLRRKDIHPDTLVATEETKQLAPRPKYTASSRVRGIKRLRDRSKDTIEAHLLNHRHGLTTSFTVDSWGVDEVPQPNITDKATVLSMAKIAADAYVEVEHTLDWLDVGSGYNLTDDFGWEADGLRGHIFADENNSTVIIGLKGTSAAVFDGAETTTNDKINDNLLFSCCCARLGMFWTTVCDCYTGTAYTCNKTCLKKELMSENRYYRAALQLYYNVTSMYPDSNVWVVGHSLGGAVSSLLGQTYGLPVVTFEAPGEAMASDRIGLPMAPDGARQSTELGVYHFGHTADPVFMGACNGPTSVCSIGGYAMESRCHAGAECVYDVVSDWGWRMGLGYHRIQGVIRDVIEKYDDVPKCVAEPGCVDCFNWNWVEGNQTTTPPTTTTSATSTTSTTTCQTPGWWGCRDVTTTPGMPTTTTTTQTPTETCSHYGWFGNCLDPTTTATTSTTTSSTLATITKTLTPAPTATPTTTASETCSKYGWFGGCIDPTTTSAATASPTNSPATPTKACEHYGWFGGCADPEPSTPTSAHGKECEHRALWGIGWCKERATSTAEEL</sequence>
<evidence type="ECO:0000256" key="1">
    <source>
        <dbReference type="ARBA" id="ARBA00001024"/>
    </source>
</evidence>
<keyword evidence="11" id="KW-0735">Signal-anchor</keyword>
<evidence type="ECO:0000256" key="11">
    <source>
        <dbReference type="ARBA" id="ARBA00022968"/>
    </source>
</evidence>
<keyword evidence="10" id="KW-0442">Lipid degradation</keyword>
<dbReference type="GO" id="GO:0004620">
    <property type="term" value="F:phospholipase activity"/>
    <property type="evidence" value="ECO:0007669"/>
    <property type="project" value="TreeGrafter"/>
</dbReference>
<keyword evidence="7" id="KW-0812">Transmembrane</keyword>
<dbReference type="AlphaFoldDB" id="A0A5J5EVY8"/>
<dbReference type="PANTHER" id="PTHR47175">
    <property type="entry name" value="LIPASE ATG15-RELATED"/>
    <property type="match status" value="1"/>
</dbReference>
<dbReference type="InterPro" id="IPR029058">
    <property type="entry name" value="AB_hydrolase_fold"/>
</dbReference>
<keyword evidence="19" id="KW-0732">Signal</keyword>
<proteinExistence type="inferred from homology"/>
<keyword evidence="8" id="KW-0967">Endosome</keyword>
<feature type="chain" id="PRO_5023817302" description="triacylglycerol lipase" evidence="19">
    <location>
        <begin position="38"/>
        <end position="644"/>
    </location>
</feature>
<evidence type="ECO:0000256" key="19">
    <source>
        <dbReference type="SAM" id="SignalP"/>
    </source>
</evidence>